<evidence type="ECO:0000256" key="6">
    <source>
        <dbReference type="ARBA" id="ARBA00040091"/>
    </source>
</evidence>
<dbReference type="GO" id="GO:0000124">
    <property type="term" value="C:SAGA complex"/>
    <property type="evidence" value="ECO:0007669"/>
    <property type="project" value="InterPro"/>
</dbReference>
<dbReference type="PANTHER" id="PTHR10221">
    <property type="entry name" value="TRANSCRIPTION INITIATION FACTOR TFIID SUBUNIT 6"/>
    <property type="match status" value="1"/>
</dbReference>
<evidence type="ECO:0000313" key="9">
    <source>
        <dbReference type="EMBL" id="KAF2882883.1"/>
    </source>
</evidence>
<feature type="region of interest" description="Disordered" evidence="7">
    <location>
        <begin position="146"/>
        <end position="185"/>
    </location>
</feature>
<dbReference type="Proteomes" id="UP000801492">
    <property type="component" value="Unassembled WGS sequence"/>
</dbReference>
<dbReference type="OrthoDB" id="361039at2759"/>
<dbReference type="SUPFAM" id="SSF47113">
    <property type="entry name" value="Histone-fold"/>
    <property type="match status" value="1"/>
</dbReference>
<dbReference type="Pfam" id="PF07571">
    <property type="entry name" value="TAF6_C"/>
    <property type="match status" value="1"/>
</dbReference>
<dbReference type="GO" id="GO:0016251">
    <property type="term" value="F:RNA polymerase II general transcription initiation factor activity"/>
    <property type="evidence" value="ECO:0007669"/>
    <property type="project" value="InterPro"/>
</dbReference>
<dbReference type="InterPro" id="IPR011442">
    <property type="entry name" value="TAF6_C"/>
</dbReference>
<dbReference type="AlphaFoldDB" id="A0A8K0G213"/>
<evidence type="ECO:0000256" key="5">
    <source>
        <dbReference type="ARBA" id="ARBA00023242"/>
    </source>
</evidence>
<evidence type="ECO:0000259" key="8">
    <source>
        <dbReference type="SMART" id="SM00803"/>
    </source>
</evidence>
<evidence type="ECO:0000256" key="2">
    <source>
        <dbReference type="ARBA" id="ARBA00007688"/>
    </source>
</evidence>
<dbReference type="Gene3D" id="1.10.20.10">
    <property type="entry name" value="Histone, subunit A"/>
    <property type="match status" value="1"/>
</dbReference>
<gene>
    <name evidence="9" type="ORF">ILUMI_23293</name>
</gene>
<evidence type="ECO:0000256" key="7">
    <source>
        <dbReference type="SAM" id="MobiDB-lite"/>
    </source>
</evidence>
<name>A0A8K0G213_IGNLU</name>
<sequence>MAKNNESDLYGTTFSIESMKVIAESIGIANLPDDASKELADDISFRLKHIIQDAAKFMNHSLRTKLMYTDIDATLRVKNIEPQYGFHSVDSLPFRFASGGGRELHFIEEKEVDLNEFVNNVNVKAPLEVTLRSHWLCIDGVQPTIPENPPPVSKEMQKLESVDPINKMNKPNKESSGKPSTGKQKLRNVETVQIKQLATHELSVEQQLYYKEITEACVGSDETRRTEALQSLASDPGLHEMLPRMCTFIIEGVRVNVVQNNLALLIYLMRMVKALLDNQSLFLEKYLHELIPSVTTCIVSKQLCMRPELDNHWALRDFASRLMAQICKNFNTSTNNIQTRVTRMFSNSLQQGDKLPLSSLYGALEGLSELGPEVIKTFILPRIKAIGARIETHLEGSLTSNLDKTASGHIKALLVKVLAPILKNIRNPPDYFEEYKADYGYLGPALQSAVMKARTQPTPAITPSNTSIAPVGATISRTVTAPMGIVQQTTSTPGRTIVMNQAGRVTTPTGNQKIVFVTQRSQPQGSIHQSQSSVQSQQNTVVKIMSNANAQSQQQKVVGTPQKLVVVCMPNTGTTNSAVINTQGQTTIPQSSTSQATNLISPGLNHNTNQPPFSVVPKPNFIQQTQKVKQDNVQPPSIDDLSHLA</sequence>
<evidence type="ECO:0000256" key="3">
    <source>
        <dbReference type="ARBA" id="ARBA00023015"/>
    </source>
</evidence>
<dbReference type="EMBL" id="VTPC01090586">
    <property type="protein sequence ID" value="KAF2882883.1"/>
    <property type="molecule type" value="Genomic_DNA"/>
</dbReference>
<dbReference type="CDD" id="cd08050">
    <property type="entry name" value="TAF6C"/>
    <property type="match status" value="1"/>
</dbReference>
<dbReference type="GO" id="GO:0046695">
    <property type="term" value="C:SLIK (SAGA-like) complex"/>
    <property type="evidence" value="ECO:0007669"/>
    <property type="project" value="InterPro"/>
</dbReference>
<evidence type="ECO:0000256" key="1">
    <source>
        <dbReference type="ARBA" id="ARBA00004123"/>
    </source>
</evidence>
<dbReference type="Pfam" id="PF02969">
    <property type="entry name" value="TAF"/>
    <property type="match status" value="1"/>
</dbReference>
<comment type="subcellular location">
    <subcellularLocation>
        <location evidence="1">Nucleus</location>
    </subcellularLocation>
</comment>
<dbReference type="FunFam" id="1.25.40.770:FF:000001">
    <property type="entry name" value="Transcription initiation factor TFIID subunit 6"/>
    <property type="match status" value="1"/>
</dbReference>
<feature type="domain" description="TATA box binding protein associated factor (TAF) histone-like fold" evidence="8">
    <location>
        <begin position="12"/>
        <end position="76"/>
    </location>
</feature>
<comment type="caution">
    <text evidence="9">The sequence shown here is derived from an EMBL/GenBank/DDBJ whole genome shotgun (WGS) entry which is preliminary data.</text>
</comment>
<dbReference type="GO" id="GO:0003713">
    <property type="term" value="F:transcription coactivator activity"/>
    <property type="evidence" value="ECO:0007669"/>
    <property type="project" value="TreeGrafter"/>
</dbReference>
<dbReference type="SMART" id="SM00803">
    <property type="entry name" value="TAF"/>
    <property type="match status" value="1"/>
</dbReference>
<dbReference type="Gene3D" id="1.25.40.770">
    <property type="entry name" value="TAF6, C-terminal HEAT repeat domain"/>
    <property type="match status" value="1"/>
</dbReference>
<keyword evidence="4" id="KW-0804">Transcription</keyword>
<dbReference type="GO" id="GO:0046982">
    <property type="term" value="F:protein heterodimerization activity"/>
    <property type="evidence" value="ECO:0007669"/>
    <property type="project" value="InterPro"/>
</dbReference>
<feature type="region of interest" description="Disordered" evidence="7">
    <location>
        <begin position="585"/>
        <end position="617"/>
    </location>
</feature>
<protein>
    <recommendedName>
        <fullName evidence="6">Transcription initiation factor TFIID subunit 6</fullName>
    </recommendedName>
</protein>
<dbReference type="PANTHER" id="PTHR10221:SF9">
    <property type="entry name" value="TRANSCRIPTION INITIATION FACTOR TFIID SUBUNIT 6"/>
    <property type="match status" value="1"/>
</dbReference>
<dbReference type="GO" id="GO:0051123">
    <property type="term" value="P:RNA polymerase II preinitiation complex assembly"/>
    <property type="evidence" value="ECO:0007669"/>
    <property type="project" value="TreeGrafter"/>
</dbReference>
<dbReference type="InterPro" id="IPR004823">
    <property type="entry name" value="TAF_TATA-bd_Histone-like_dom"/>
</dbReference>
<dbReference type="GO" id="GO:0005669">
    <property type="term" value="C:transcription factor TFIID complex"/>
    <property type="evidence" value="ECO:0007669"/>
    <property type="project" value="InterPro"/>
</dbReference>
<keyword evidence="5" id="KW-0539">Nucleus</keyword>
<comment type="similarity">
    <text evidence="2">Belongs to the TAF6 family.</text>
</comment>
<keyword evidence="10" id="KW-1185">Reference proteome</keyword>
<proteinExistence type="inferred from homology"/>
<evidence type="ECO:0000256" key="4">
    <source>
        <dbReference type="ARBA" id="ARBA00023163"/>
    </source>
</evidence>
<reference evidence="9" key="1">
    <citation type="submission" date="2019-08" db="EMBL/GenBank/DDBJ databases">
        <title>The genome of the North American firefly Photinus pyralis.</title>
        <authorList>
            <consortium name="Photinus pyralis genome working group"/>
            <person name="Fallon T.R."/>
            <person name="Sander Lower S.E."/>
            <person name="Weng J.-K."/>
        </authorList>
    </citation>
    <scope>NUCLEOTIDE SEQUENCE</scope>
    <source>
        <strain evidence="9">TRF0915ILg1</strain>
        <tissue evidence="9">Whole body</tissue>
    </source>
</reference>
<dbReference type="FunFam" id="1.10.20.10:FF:000030">
    <property type="entry name" value="Transcription initiation factor TFIID subunit 6"/>
    <property type="match status" value="1"/>
</dbReference>
<dbReference type="InterPro" id="IPR046344">
    <property type="entry name" value="TAF6_C_sf"/>
</dbReference>
<organism evidence="9 10">
    <name type="scientific">Ignelater luminosus</name>
    <name type="common">Cucubano</name>
    <name type="synonym">Pyrophorus luminosus</name>
    <dbReference type="NCBI Taxonomy" id="2038154"/>
    <lineage>
        <taxon>Eukaryota</taxon>
        <taxon>Metazoa</taxon>
        <taxon>Ecdysozoa</taxon>
        <taxon>Arthropoda</taxon>
        <taxon>Hexapoda</taxon>
        <taxon>Insecta</taxon>
        <taxon>Pterygota</taxon>
        <taxon>Neoptera</taxon>
        <taxon>Endopterygota</taxon>
        <taxon>Coleoptera</taxon>
        <taxon>Polyphaga</taxon>
        <taxon>Elateriformia</taxon>
        <taxon>Elateroidea</taxon>
        <taxon>Elateridae</taxon>
        <taxon>Agrypninae</taxon>
        <taxon>Pyrophorini</taxon>
        <taxon>Ignelater</taxon>
    </lineage>
</organism>
<feature type="compositionally biased region" description="Polar residues" evidence="7">
    <location>
        <begin position="585"/>
        <end position="612"/>
    </location>
</feature>
<dbReference type="InterPro" id="IPR037796">
    <property type="entry name" value="TAF6"/>
</dbReference>
<evidence type="ECO:0000313" key="10">
    <source>
        <dbReference type="Proteomes" id="UP000801492"/>
    </source>
</evidence>
<dbReference type="InterPro" id="IPR009072">
    <property type="entry name" value="Histone-fold"/>
</dbReference>
<keyword evidence="3" id="KW-0805">Transcription regulation</keyword>
<dbReference type="CDD" id="cd22931">
    <property type="entry name" value="HFD_TAF6"/>
    <property type="match status" value="1"/>
</dbReference>
<accession>A0A8K0G213</accession>